<dbReference type="PROSITE" id="PS50157">
    <property type="entry name" value="ZINC_FINGER_C2H2_2"/>
    <property type="match status" value="2"/>
</dbReference>
<keyword evidence="5" id="KW-0235">DNA replication</keyword>
<dbReference type="GO" id="GO:0003887">
    <property type="term" value="F:DNA-directed DNA polymerase activity"/>
    <property type="evidence" value="ECO:0007669"/>
    <property type="project" value="UniProtKB-KW"/>
</dbReference>
<evidence type="ECO:0000256" key="4">
    <source>
        <dbReference type="ARBA" id="ARBA00022695"/>
    </source>
</evidence>
<dbReference type="Proteomes" id="UP000005408">
    <property type="component" value="Unassembled WGS sequence"/>
</dbReference>
<dbReference type="PROSITE" id="PS00028">
    <property type="entry name" value="ZINC_FINGER_C2H2_1"/>
    <property type="match status" value="2"/>
</dbReference>
<dbReference type="InterPro" id="IPR012337">
    <property type="entry name" value="RNaseH-like_sf"/>
</dbReference>
<accession>A0A8W8II59</accession>
<evidence type="ECO:0000313" key="15">
    <source>
        <dbReference type="EnsemblMetazoa" id="G14413.1:cds"/>
    </source>
</evidence>
<dbReference type="Pfam" id="PF00096">
    <property type="entry name" value="zf-C2H2"/>
    <property type="match status" value="1"/>
</dbReference>
<dbReference type="SMART" id="SM00355">
    <property type="entry name" value="ZnF_C2H2"/>
    <property type="match status" value="4"/>
</dbReference>
<evidence type="ECO:0000256" key="12">
    <source>
        <dbReference type="PROSITE-ProRule" id="PRU00042"/>
    </source>
</evidence>
<proteinExistence type="inferred from homology"/>
<dbReference type="GO" id="GO:0008270">
    <property type="term" value="F:zinc ion binding"/>
    <property type="evidence" value="ECO:0007669"/>
    <property type="project" value="UniProtKB-KW"/>
</dbReference>
<dbReference type="InterPro" id="IPR023211">
    <property type="entry name" value="DNA_pol_palm_dom_sf"/>
</dbReference>
<evidence type="ECO:0000256" key="13">
    <source>
        <dbReference type="SAM" id="MobiDB-lite"/>
    </source>
</evidence>
<keyword evidence="16" id="KW-1185">Reference proteome</keyword>
<evidence type="ECO:0000256" key="11">
    <source>
        <dbReference type="ARBA" id="ARBA00049244"/>
    </source>
</evidence>
<comment type="similarity">
    <text evidence="1">Belongs to the DNA polymerase type-B family.</text>
</comment>
<keyword evidence="3" id="KW-0808">Transferase</keyword>
<dbReference type="EC" id="2.7.7.7" evidence="2"/>
<dbReference type="InterPro" id="IPR013087">
    <property type="entry name" value="Znf_C2H2_type"/>
</dbReference>
<evidence type="ECO:0000256" key="6">
    <source>
        <dbReference type="ARBA" id="ARBA00022723"/>
    </source>
</evidence>
<keyword evidence="10" id="KW-0238">DNA-binding</keyword>
<comment type="catalytic activity">
    <reaction evidence="11">
        <text>DNA(n) + a 2'-deoxyribonucleoside 5'-triphosphate = DNA(n+1) + diphosphate</text>
        <dbReference type="Rhea" id="RHEA:22508"/>
        <dbReference type="Rhea" id="RHEA-COMP:17339"/>
        <dbReference type="Rhea" id="RHEA-COMP:17340"/>
        <dbReference type="ChEBI" id="CHEBI:33019"/>
        <dbReference type="ChEBI" id="CHEBI:61560"/>
        <dbReference type="ChEBI" id="CHEBI:173112"/>
        <dbReference type="EC" id="2.7.7.7"/>
    </reaction>
</comment>
<evidence type="ECO:0000256" key="10">
    <source>
        <dbReference type="ARBA" id="ARBA00023125"/>
    </source>
</evidence>
<dbReference type="SUPFAM" id="SSF56672">
    <property type="entry name" value="DNA/RNA polymerases"/>
    <property type="match status" value="1"/>
</dbReference>
<feature type="domain" description="C2H2-type" evidence="14">
    <location>
        <begin position="4"/>
        <end position="26"/>
    </location>
</feature>
<dbReference type="Gene3D" id="3.30.160.60">
    <property type="entry name" value="Classic Zinc Finger"/>
    <property type="match status" value="1"/>
</dbReference>
<reference evidence="15" key="1">
    <citation type="submission" date="2022-08" db="UniProtKB">
        <authorList>
            <consortium name="EnsemblMetazoa"/>
        </authorList>
    </citation>
    <scope>IDENTIFICATION</scope>
    <source>
        <strain evidence="15">05x7-T-G4-1.051#20</strain>
    </source>
</reference>
<keyword evidence="9" id="KW-0239">DNA-directed DNA polymerase</keyword>
<dbReference type="GO" id="GO:0006260">
    <property type="term" value="P:DNA replication"/>
    <property type="evidence" value="ECO:0007669"/>
    <property type="project" value="UniProtKB-KW"/>
</dbReference>
<dbReference type="FunFam" id="3.30.160.60:FF:000446">
    <property type="entry name" value="Zinc finger protein"/>
    <property type="match status" value="1"/>
</dbReference>
<sequence length="1388" mass="162414">MGTYRCDVCGKQFAREDNLAQHRKKHNLYQCTDCPQAFSTEHTLESHRYYRHNQSGRGKKRASESPQSGPSKKRRITKTDNPAENYRITPLGEQKMRKFNTTANRYRVQFQDLEIRNLPNILQSLRRLFSSVIRDLTGFMDSRDLVRLTVQCPELDYPISLPFMRVAQLSADRLLSEIERVLQSYEEFVVDQSLEIEVIHVKLPSGKGNKKKCYVDLEKSLKEKKSFIKINNRDQLCCARAIVTAKARIDKHPKWNSIRKGLSIQKTLAEELHKIANVPLRKCDLDDVKTFQLALPGYQIHIVSKESFNAIVYQGSESENKIYLYHHDNHYDVITTMSGFLNRSYFCQKCHKGYDHKEKHICNEPCYLCQKCHKDQSEDWQYCSTCNRHFKNKTCLQLHAKVSSQGNSTCQTYYRCRLCSTTVNRNKSRQLHVCGHKYCDTCKMFMSEDHVCYMKTTEEEEATRMLKRKRKKRVDEDDDVQKWIFFDFECTQDEMIQCNEGYKPRQRIVCGNCNQSDCHTNPCQQGYLPKKMTMCENCHRPSCGSFRHVPNLCVVHKVCEECIDENEIDQHSFCSICQYKERIFKGSNTRDEFCKWLFSEENEDSRIFCHNFRGYDSYPIVSYMYENAILPEVIMNGSKFMSIEVPHLKMKFIDSMNFIPMALSKIPKAFNLSELAKGYFPHLFNTRDNQQTILDCLPDMKYYNPGGMMPEDRQKFMSWYDEHKNDTFHFEKEITKYCRSDVDILRRGCLKFRNIFMQMTSRNDEEGIDPFAHCITIASACNLVFRKLFLKEKSIGIIPPQGYRPKDKQSVKAMQWIKYHAYQKNVEIQHAGNEGEKIIGPYKVDGYYESGDQKVVMEFHGDYWHGNPKCYSAKTLNKVQGMTMGDLYQRTLEKRRYLKSLGYIYLQMWESDFDRAVESTEEMKSFVENLEIISPLEPRDAFFGGRTEAFKLHAEADENTEIKYFDVTSLYPFVNKTGKIPLGRPKIVTENFDLLQNYEGLIKCRILPPRHQYMPVLPLKINNKLLFGLCRTCMEKQIQTCQHTDRERMITGTWVSDEVKKAIEKGYVVDKIFEVWHFDRISQYDLLAKEGGAFTDYVNTFLKMKQEASGWPEWCKTDEERFKYIEEYHQREGIRLEYHNIALNPGLRALAKLMLNSFWGKFGQRENMPKTSYVTDPCEYFDMLTSNRQQVKDVSYVSEEMVRLQWILDDDFVETSGRTNVVIAAYTTAQARLKLYSYLETLGDRTLYADTDSVIFTARPGEWLPSLGDYLGDMTDETPGKKIVSFVTGGPKNYAYIAQDEDGKINTCCKVKGITLNYKNSLDINFDTIKKMINTNKTSVVTVQNDYKIVRDSNTTEIVTRKESKDYKLVFDKRVLQKDLTSVPYGFV</sequence>
<dbReference type="SUPFAM" id="SSF57667">
    <property type="entry name" value="beta-beta-alpha zinc fingers"/>
    <property type="match status" value="1"/>
</dbReference>
<feature type="region of interest" description="Disordered" evidence="13">
    <location>
        <begin position="45"/>
        <end position="85"/>
    </location>
</feature>
<dbReference type="GO" id="GO:0003677">
    <property type="term" value="F:DNA binding"/>
    <property type="evidence" value="ECO:0007669"/>
    <property type="project" value="UniProtKB-KW"/>
</dbReference>
<dbReference type="Pfam" id="PF03175">
    <property type="entry name" value="DNA_pol_B_2"/>
    <property type="match status" value="2"/>
</dbReference>
<evidence type="ECO:0000256" key="9">
    <source>
        <dbReference type="ARBA" id="ARBA00022932"/>
    </source>
</evidence>
<evidence type="ECO:0000256" key="7">
    <source>
        <dbReference type="ARBA" id="ARBA00022771"/>
    </source>
</evidence>
<keyword evidence="4" id="KW-0548">Nucleotidyltransferase</keyword>
<evidence type="ECO:0000256" key="8">
    <source>
        <dbReference type="ARBA" id="ARBA00022833"/>
    </source>
</evidence>
<dbReference type="InterPro" id="IPR036397">
    <property type="entry name" value="RNaseH_sf"/>
</dbReference>
<dbReference type="InterPro" id="IPR036236">
    <property type="entry name" value="Znf_C2H2_sf"/>
</dbReference>
<protein>
    <recommendedName>
        <fullName evidence="2">DNA-directed DNA polymerase</fullName>
        <ecNumber evidence="2">2.7.7.7</ecNumber>
    </recommendedName>
</protein>
<evidence type="ECO:0000256" key="5">
    <source>
        <dbReference type="ARBA" id="ARBA00022705"/>
    </source>
</evidence>
<dbReference type="Gene3D" id="3.90.1600.10">
    <property type="entry name" value="Palm domain of DNA polymerase"/>
    <property type="match status" value="1"/>
</dbReference>
<dbReference type="SUPFAM" id="SSF53098">
    <property type="entry name" value="Ribonuclease H-like"/>
    <property type="match status" value="1"/>
</dbReference>
<dbReference type="GO" id="GO:0000166">
    <property type="term" value="F:nucleotide binding"/>
    <property type="evidence" value="ECO:0007669"/>
    <property type="project" value="InterPro"/>
</dbReference>
<keyword evidence="6" id="KW-0479">Metal-binding</keyword>
<feature type="domain" description="C2H2-type" evidence="14">
    <location>
        <begin position="29"/>
        <end position="57"/>
    </location>
</feature>
<name>A0A8W8II59_MAGGI</name>
<dbReference type="InterPro" id="IPR004868">
    <property type="entry name" value="DNA-dir_DNA_pol_B_mt/vir"/>
</dbReference>
<evidence type="ECO:0000313" key="16">
    <source>
        <dbReference type="Proteomes" id="UP000005408"/>
    </source>
</evidence>
<dbReference type="Pfam" id="PF13912">
    <property type="entry name" value="zf-C2H2_6"/>
    <property type="match status" value="1"/>
</dbReference>
<dbReference type="EnsemblMetazoa" id="G14413.1">
    <property type="protein sequence ID" value="G14413.1:cds"/>
    <property type="gene ID" value="G14413"/>
</dbReference>
<dbReference type="Gene3D" id="3.30.420.10">
    <property type="entry name" value="Ribonuclease H-like superfamily/Ribonuclease H"/>
    <property type="match status" value="1"/>
</dbReference>
<dbReference type="Gene3D" id="3.40.960.10">
    <property type="entry name" value="VSR Endonuclease"/>
    <property type="match status" value="1"/>
</dbReference>
<dbReference type="PANTHER" id="PTHR33568">
    <property type="entry name" value="DNA POLYMERASE"/>
    <property type="match status" value="1"/>
</dbReference>
<dbReference type="PANTHER" id="PTHR33568:SF3">
    <property type="entry name" value="DNA-DIRECTED DNA POLYMERASE"/>
    <property type="match status" value="1"/>
</dbReference>
<keyword evidence="8" id="KW-0862">Zinc</keyword>
<organism evidence="15 16">
    <name type="scientific">Magallana gigas</name>
    <name type="common">Pacific oyster</name>
    <name type="synonym">Crassostrea gigas</name>
    <dbReference type="NCBI Taxonomy" id="29159"/>
    <lineage>
        <taxon>Eukaryota</taxon>
        <taxon>Metazoa</taxon>
        <taxon>Spiralia</taxon>
        <taxon>Lophotrochozoa</taxon>
        <taxon>Mollusca</taxon>
        <taxon>Bivalvia</taxon>
        <taxon>Autobranchia</taxon>
        <taxon>Pteriomorphia</taxon>
        <taxon>Ostreida</taxon>
        <taxon>Ostreoidea</taxon>
        <taxon>Ostreidae</taxon>
        <taxon>Magallana</taxon>
    </lineage>
</organism>
<evidence type="ECO:0000259" key="14">
    <source>
        <dbReference type="PROSITE" id="PS50157"/>
    </source>
</evidence>
<dbReference type="Gene3D" id="1.10.287.690">
    <property type="entry name" value="Helix hairpin bin"/>
    <property type="match status" value="1"/>
</dbReference>
<evidence type="ECO:0000256" key="3">
    <source>
        <dbReference type="ARBA" id="ARBA00022679"/>
    </source>
</evidence>
<evidence type="ECO:0000256" key="2">
    <source>
        <dbReference type="ARBA" id="ARBA00012417"/>
    </source>
</evidence>
<keyword evidence="7 12" id="KW-0863">Zinc-finger</keyword>
<evidence type="ECO:0000256" key="1">
    <source>
        <dbReference type="ARBA" id="ARBA00005755"/>
    </source>
</evidence>
<dbReference type="InterPro" id="IPR043502">
    <property type="entry name" value="DNA/RNA_pol_sf"/>
</dbReference>